<proteinExistence type="predicted"/>
<dbReference type="Gene3D" id="1.20.1050.10">
    <property type="match status" value="1"/>
</dbReference>
<dbReference type="AlphaFoldDB" id="M1VKL7"/>
<dbReference type="InterPro" id="IPR036249">
    <property type="entry name" value="Thioredoxin-like_sf"/>
</dbReference>
<keyword evidence="3" id="KW-1185">Reference proteome</keyword>
<dbReference type="eggNOG" id="KOG0406">
    <property type="taxonomic scope" value="Eukaryota"/>
</dbReference>
<dbReference type="Pfam" id="PF13410">
    <property type="entry name" value="GST_C_2"/>
    <property type="match status" value="1"/>
</dbReference>
<dbReference type="CDD" id="cd00299">
    <property type="entry name" value="GST_C_family"/>
    <property type="match status" value="1"/>
</dbReference>
<dbReference type="OMA" id="PQMGGCW"/>
<evidence type="ECO:0000313" key="2">
    <source>
        <dbReference type="EMBL" id="BAM82068.1"/>
    </source>
</evidence>
<dbReference type="EMBL" id="AP006499">
    <property type="protein sequence ID" value="BAM82068.1"/>
    <property type="molecule type" value="Genomic_DNA"/>
</dbReference>
<protein>
    <submittedName>
        <fullName evidence="2">Similar to glutathione-S-transferase</fullName>
    </submittedName>
</protein>
<evidence type="ECO:0000313" key="3">
    <source>
        <dbReference type="Proteomes" id="UP000007014"/>
    </source>
</evidence>
<dbReference type="CDD" id="cd00570">
    <property type="entry name" value="GST_N_family"/>
    <property type="match status" value="1"/>
</dbReference>
<organism evidence="2 3">
    <name type="scientific">Cyanidioschyzon merolae (strain NIES-3377 / 10D)</name>
    <name type="common">Unicellular red alga</name>
    <dbReference type="NCBI Taxonomy" id="280699"/>
    <lineage>
        <taxon>Eukaryota</taxon>
        <taxon>Rhodophyta</taxon>
        <taxon>Bangiophyceae</taxon>
        <taxon>Cyanidiales</taxon>
        <taxon>Cyanidiaceae</taxon>
        <taxon>Cyanidioschyzon</taxon>
    </lineage>
</organism>
<dbReference type="InterPro" id="IPR004045">
    <property type="entry name" value="Glutathione_S-Trfase_N"/>
</dbReference>
<name>M1VKL7_CYAM1</name>
<dbReference type="OrthoDB" id="3918at2759"/>
<dbReference type="PANTHER" id="PTHR43968:SF14">
    <property type="entry name" value="GLUTATHIONE S-TRANSFERASE"/>
    <property type="match status" value="1"/>
</dbReference>
<feature type="domain" description="GST N-terminal" evidence="1">
    <location>
        <begin position="108"/>
        <end position="180"/>
    </location>
</feature>
<reference evidence="2 3" key="1">
    <citation type="journal article" date="2004" name="Nature">
        <title>Genome sequence of the ultrasmall unicellular red alga Cyanidioschyzon merolae 10D.</title>
        <authorList>
            <person name="Matsuzaki M."/>
            <person name="Misumi O."/>
            <person name="Shin-i T."/>
            <person name="Maruyama S."/>
            <person name="Takahara M."/>
            <person name="Miyagishima S."/>
            <person name="Mori T."/>
            <person name="Nishida K."/>
            <person name="Yagisawa F."/>
            <person name="Nishida K."/>
            <person name="Yoshida Y."/>
            <person name="Nishimura Y."/>
            <person name="Nakao S."/>
            <person name="Kobayashi T."/>
            <person name="Momoyama Y."/>
            <person name="Higashiyama T."/>
            <person name="Minoda A."/>
            <person name="Sano M."/>
            <person name="Nomoto H."/>
            <person name="Oishi K."/>
            <person name="Hayashi H."/>
            <person name="Ohta F."/>
            <person name="Nishizaka S."/>
            <person name="Haga S."/>
            <person name="Miura S."/>
            <person name="Morishita T."/>
            <person name="Kabeya Y."/>
            <person name="Terasawa K."/>
            <person name="Suzuki Y."/>
            <person name="Ishii Y."/>
            <person name="Asakawa S."/>
            <person name="Takano H."/>
            <person name="Ohta N."/>
            <person name="Kuroiwa H."/>
            <person name="Tanaka K."/>
            <person name="Shimizu N."/>
            <person name="Sugano S."/>
            <person name="Sato N."/>
            <person name="Nozaki H."/>
            <person name="Ogasawara N."/>
            <person name="Kohara Y."/>
            <person name="Kuroiwa T."/>
        </authorList>
    </citation>
    <scope>NUCLEOTIDE SEQUENCE [LARGE SCALE GENOMIC DNA]</scope>
    <source>
        <strain evidence="2 3">10D</strain>
    </source>
</reference>
<accession>M1VKL7</accession>
<dbReference type="KEGG" id="cme:CYME_CMQ168C"/>
<dbReference type="SUPFAM" id="SSF47616">
    <property type="entry name" value="GST C-terminal domain-like"/>
    <property type="match status" value="1"/>
</dbReference>
<dbReference type="Pfam" id="PF13409">
    <property type="entry name" value="GST_N_2"/>
    <property type="match status" value="1"/>
</dbReference>
<dbReference type="RefSeq" id="XP_005538104.1">
    <property type="nucleotide sequence ID" value="XM_005538047.1"/>
</dbReference>
<dbReference type="InterPro" id="IPR050983">
    <property type="entry name" value="GST_Omega/HSP26"/>
</dbReference>
<sequence>MQVLFSLSCEGLGNGALSKLFGVRRSPREVAQCNRSAAVKMSDTLARSVLAERLLKLAQKVPQGILQPDRRQAKRLVHFSFEEVCRVFDSGLGDDEVPVVLYRDPALWCPYCQRVQFYLEERKIPYRTVHIPMRCYETEENPKPRWYLDMVPSGLLPAVKLQPSGALLTESMDIMEFFEEHPMFSQYPAAYARSPAETRRKTELLRLERRLFSDWLRYLTGSTFLSDRLREQFLQTMDAVEYALRESPRFPFLSVLAEGNEHGPGLVDCAIAPFLERIEYSIPFWKGIEIRGNARWPRLEAWFQAIEERPSYLKANAYSTVLNLPPQIGRCTTARSESAEATRVQEQVLHEAERTPWVEYSSESTCPATVRESRLEAAAAIIRNFSRIVNDMRKHCRDNAPDADSIEVALCSVAQVLIHGTVEGTPPVSDPVARGALEHIRQRVCVPRDLNLNASKQFYGAINALLAKSSATRKH</sequence>
<reference evidence="2 3" key="2">
    <citation type="journal article" date="2007" name="BMC Biol.">
        <title>A 100%-complete sequence reveals unusually simple genomic features in the hot-spring red alga Cyanidioschyzon merolae.</title>
        <authorList>
            <person name="Nozaki H."/>
            <person name="Takano H."/>
            <person name="Misumi O."/>
            <person name="Terasawa K."/>
            <person name="Matsuzaki M."/>
            <person name="Maruyama S."/>
            <person name="Nishida K."/>
            <person name="Yagisawa F."/>
            <person name="Yoshida Y."/>
            <person name="Fujiwara T."/>
            <person name="Takio S."/>
            <person name="Tamura K."/>
            <person name="Chung S.J."/>
            <person name="Nakamura S."/>
            <person name="Kuroiwa H."/>
            <person name="Tanaka K."/>
            <person name="Sato N."/>
            <person name="Kuroiwa T."/>
        </authorList>
    </citation>
    <scope>NUCLEOTIDE SEQUENCE [LARGE SCALE GENOMIC DNA]</scope>
    <source>
        <strain evidence="2 3">10D</strain>
    </source>
</reference>
<dbReference type="GeneID" id="16996631"/>
<dbReference type="Gramene" id="CMQ168CT">
    <property type="protein sequence ID" value="CMQ168CT"/>
    <property type="gene ID" value="CMQ168C"/>
</dbReference>
<dbReference type="Gene3D" id="3.40.30.10">
    <property type="entry name" value="Glutaredoxin"/>
    <property type="match status" value="1"/>
</dbReference>
<dbReference type="PANTHER" id="PTHR43968">
    <property type="match status" value="1"/>
</dbReference>
<evidence type="ECO:0000259" key="1">
    <source>
        <dbReference type="Pfam" id="PF13409"/>
    </source>
</evidence>
<gene>
    <name evidence="2" type="ORF">CYME_CMQ168C</name>
</gene>
<dbReference type="InterPro" id="IPR036282">
    <property type="entry name" value="Glutathione-S-Trfase_C_sf"/>
</dbReference>
<dbReference type="Proteomes" id="UP000007014">
    <property type="component" value="Chromosome 17"/>
</dbReference>
<dbReference type="HOGENOM" id="CLU_034159_0_0_1"/>
<dbReference type="GO" id="GO:0005737">
    <property type="term" value="C:cytoplasm"/>
    <property type="evidence" value="ECO:0007669"/>
    <property type="project" value="TreeGrafter"/>
</dbReference>
<dbReference type="SUPFAM" id="SSF52833">
    <property type="entry name" value="Thioredoxin-like"/>
    <property type="match status" value="1"/>
</dbReference>
<dbReference type="STRING" id="280699.M1VKL7"/>